<feature type="transmembrane region" description="Helical" evidence="2">
    <location>
        <begin position="12"/>
        <end position="32"/>
    </location>
</feature>
<feature type="transmembrane region" description="Helical" evidence="2">
    <location>
        <begin position="84"/>
        <end position="102"/>
    </location>
</feature>
<feature type="transmembrane region" description="Helical" evidence="2">
    <location>
        <begin position="196"/>
        <end position="214"/>
    </location>
</feature>
<keyword evidence="2" id="KW-0812">Transmembrane</keyword>
<evidence type="ECO:0000313" key="5">
    <source>
        <dbReference type="Proteomes" id="UP001169719"/>
    </source>
</evidence>
<dbReference type="PANTHER" id="PTHR23028">
    <property type="entry name" value="ACETYLTRANSFERASE"/>
    <property type="match status" value="1"/>
</dbReference>
<dbReference type="InterPro" id="IPR050879">
    <property type="entry name" value="Acyltransferase_3"/>
</dbReference>
<feature type="compositionally biased region" description="Polar residues" evidence="1">
    <location>
        <begin position="368"/>
        <end position="384"/>
    </location>
</feature>
<feature type="transmembrane region" description="Helical" evidence="2">
    <location>
        <begin position="44"/>
        <end position="63"/>
    </location>
</feature>
<evidence type="ECO:0000313" key="4">
    <source>
        <dbReference type="EMBL" id="MDN2480904.1"/>
    </source>
</evidence>
<sequence>MPELSHKRFEVLDSFRGISAICVVVFHLHFVGSFTEWSFFRGSYLFVEFFFVLSGFVLAHGYGMKEGLKFTPYIKARFYRIYPLHLTMLMVMFGFEIAKLLAFEFAGITFNDIPFTGSNHPIQLIPDLLLIQSWFPATANGSFNYPAWSISIEFYLYIILFVTISLCKQQRTLLWASISLATLALLTLFPQSPHRVPLTGLACFFGGASIYMLYRQLHAIKVSYVVATLFECLALLAIIALVQSDPFTYRMQLAIVLFLAAVLLFAFEQGALSQLLKHRPFLRLGELSYSIYMIHVALIFVFTSVFIVFNRKFILDIAPTINGQRYITLGDDHINNLVALLLVVTITICARWSHKHIELRGQRLGKSQPIQSTTQPKTPRQNQI</sequence>
<keyword evidence="2" id="KW-0472">Membrane</keyword>
<proteinExistence type="predicted"/>
<gene>
    <name evidence="4" type="ORF">QWJ08_05810</name>
</gene>
<evidence type="ECO:0000256" key="2">
    <source>
        <dbReference type="SAM" id="Phobius"/>
    </source>
</evidence>
<dbReference type="RefSeq" id="WP_289961058.1">
    <property type="nucleotide sequence ID" value="NZ_JAUEOZ010000001.1"/>
</dbReference>
<feature type="transmembrane region" description="Helical" evidence="2">
    <location>
        <begin position="287"/>
        <end position="309"/>
    </location>
</feature>
<organism evidence="4 5">
    <name type="scientific">Vibrio agarivorans</name>
    <dbReference type="NCBI Taxonomy" id="153622"/>
    <lineage>
        <taxon>Bacteria</taxon>
        <taxon>Pseudomonadati</taxon>
        <taxon>Pseudomonadota</taxon>
        <taxon>Gammaproteobacteria</taxon>
        <taxon>Vibrionales</taxon>
        <taxon>Vibrionaceae</taxon>
        <taxon>Vibrio</taxon>
    </lineage>
</organism>
<feature type="transmembrane region" description="Helical" evidence="2">
    <location>
        <begin position="334"/>
        <end position="353"/>
    </location>
</feature>
<feature type="transmembrane region" description="Helical" evidence="2">
    <location>
        <begin position="173"/>
        <end position="190"/>
    </location>
</feature>
<reference evidence="4" key="1">
    <citation type="submission" date="2024-05" db="EMBL/GenBank/DDBJ databases">
        <title>Genome Sequences of Four Agar- Degrading Marine Bacteria.</title>
        <authorList>
            <person name="Phillips E.K."/>
            <person name="Shaffer J.C."/>
            <person name="Henson M.W."/>
            <person name="Temperton B."/>
            <person name="Thrash C.J."/>
            <person name="Martin M.O."/>
        </authorList>
    </citation>
    <scope>NUCLEOTIDE SEQUENCE</scope>
    <source>
        <strain evidence="4">EKP203</strain>
    </source>
</reference>
<feature type="transmembrane region" description="Helical" evidence="2">
    <location>
        <begin position="145"/>
        <end position="166"/>
    </location>
</feature>
<dbReference type="Proteomes" id="UP001169719">
    <property type="component" value="Unassembled WGS sequence"/>
</dbReference>
<protein>
    <submittedName>
        <fullName evidence="4">Acyltransferase</fullName>
        <ecNumber evidence="4">2.3.-.-</ecNumber>
    </submittedName>
</protein>
<feature type="transmembrane region" description="Helical" evidence="2">
    <location>
        <begin position="249"/>
        <end position="267"/>
    </location>
</feature>
<dbReference type="Pfam" id="PF01757">
    <property type="entry name" value="Acyl_transf_3"/>
    <property type="match status" value="1"/>
</dbReference>
<dbReference type="EMBL" id="JAUEOZ010000001">
    <property type="protein sequence ID" value="MDN2480904.1"/>
    <property type="molecule type" value="Genomic_DNA"/>
</dbReference>
<dbReference type="InterPro" id="IPR002656">
    <property type="entry name" value="Acyl_transf_3_dom"/>
</dbReference>
<dbReference type="PANTHER" id="PTHR23028:SF53">
    <property type="entry name" value="ACYL_TRANSF_3 DOMAIN-CONTAINING PROTEIN"/>
    <property type="match status" value="1"/>
</dbReference>
<evidence type="ECO:0000256" key="1">
    <source>
        <dbReference type="SAM" id="MobiDB-lite"/>
    </source>
</evidence>
<feature type="region of interest" description="Disordered" evidence="1">
    <location>
        <begin position="365"/>
        <end position="384"/>
    </location>
</feature>
<evidence type="ECO:0000259" key="3">
    <source>
        <dbReference type="Pfam" id="PF01757"/>
    </source>
</evidence>
<name>A0ABT7XZD1_9VIBR</name>
<feature type="domain" description="Acyltransferase 3" evidence="3">
    <location>
        <begin position="12"/>
        <end position="349"/>
    </location>
</feature>
<comment type="caution">
    <text evidence="4">The sequence shown here is derived from an EMBL/GenBank/DDBJ whole genome shotgun (WGS) entry which is preliminary data.</text>
</comment>
<dbReference type="EC" id="2.3.-.-" evidence="4"/>
<keyword evidence="5" id="KW-1185">Reference proteome</keyword>
<feature type="transmembrane region" description="Helical" evidence="2">
    <location>
        <begin position="221"/>
        <end position="243"/>
    </location>
</feature>
<accession>A0ABT7XZD1</accession>
<dbReference type="GO" id="GO:0016746">
    <property type="term" value="F:acyltransferase activity"/>
    <property type="evidence" value="ECO:0007669"/>
    <property type="project" value="UniProtKB-KW"/>
</dbReference>
<keyword evidence="4" id="KW-0808">Transferase</keyword>
<keyword evidence="4" id="KW-0012">Acyltransferase</keyword>
<keyword evidence="2" id="KW-1133">Transmembrane helix</keyword>